<organism evidence="1 2">
    <name type="scientific">Kibdelosporangium lantanae</name>
    <dbReference type="NCBI Taxonomy" id="1497396"/>
    <lineage>
        <taxon>Bacteria</taxon>
        <taxon>Bacillati</taxon>
        <taxon>Actinomycetota</taxon>
        <taxon>Actinomycetes</taxon>
        <taxon>Pseudonocardiales</taxon>
        <taxon>Pseudonocardiaceae</taxon>
        <taxon>Kibdelosporangium</taxon>
    </lineage>
</organism>
<evidence type="ECO:0000313" key="1">
    <source>
        <dbReference type="EMBL" id="MFD1045022.1"/>
    </source>
</evidence>
<dbReference type="Proteomes" id="UP001597045">
    <property type="component" value="Unassembled WGS sequence"/>
</dbReference>
<proteinExistence type="predicted"/>
<name>A0ABW3M516_9PSEU</name>
<protein>
    <submittedName>
        <fullName evidence="1">Uncharacterized protein</fullName>
    </submittedName>
</protein>
<reference evidence="2" key="1">
    <citation type="journal article" date="2019" name="Int. J. Syst. Evol. Microbiol.">
        <title>The Global Catalogue of Microorganisms (GCM) 10K type strain sequencing project: providing services to taxonomists for standard genome sequencing and annotation.</title>
        <authorList>
            <consortium name="The Broad Institute Genomics Platform"/>
            <consortium name="The Broad Institute Genome Sequencing Center for Infectious Disease"/>
            <person name="Wu L."/>
            <person name="Ma J."/>
        </authorList>
    </citation>
    <scope>NUCLEOTIDE SEQUENCE [LARGE SCALE GENOMIC DNA]</scope>
    <source>
        <strain evidence="2">JCM 31486</strain>
    </source>
</reference>
<gene>
    <name evidence="1" type="ORF">ACFQ1S_05145</name>
</gene>
<comment type="caution">
    <text evidence="1">The sequence shown here is derived from an EMBL/GenBank/DDBJ whole genome shotgun (WGS) entry which is preliminary data.</text>
</comment>
<dbReference type="EMBL" id="JBHTIS010000186">
    <property type="protein sequence ID" value="MFD1045022.1"/>
    <property type="molecule type" value="Genomic_DNA"/>
</dbReference>
<sequence length="53" mass="5373">MEECRPGEVGGRDGLGGQGVVTRVRCSKPADSTMCAASGSVQMLNSADGVTFP</sequence>
<accession>A0ABW3M516</accession>
<keyword evidence="2" id="KW-1185">Reference proteome</keyword>
<evidence type="ECO:0000313" key="2">
    <source>
        <dbReference type="Proteomes" id="UP001597045"/>
    </source>
</evidence>